<dbReference type="EMBL" id="JANATA010000015">
    <property type="protein sequence ID" value="MCP3429112.1"/>
    <property type="molecule type" value="Genomic_DNA"/>
</dbReference>
<dbReference type="Gene3D" id="3.40.50.720">
    <property type="entry name" value="NAD(P)-binding Rossmann-like Domain"/>
    <property type="match status" value="1"/>
</dbReference>
<evidence type="ECO:0000256" key="4">
    <source>
        <dbReference type="ARBA" id="ARBA00017099"/>
    </source>
</evidence>
<dbReference type="Pfam" id="PF04321">
    <property type="entry name" value="RmlD_sub_bind"/>
    <property type="match status" value="1"/>
</dbReference>
<evidence type="ECO:0000256" key="3">
    <source>
        <dbReference type="ARBA" id="ARBA00012929"/>
    </source>
</evidence>
<evidence type="ECO:0000256" key="5">
    <source>
        <dbReference type="ARBA" id="ARBA00048200"/>
    </source>
</evidence>
<dbReference type="GO" id="GO:0008831">
    <property type="term" value="F:dTDP-4-dehydrorhamnose reductase activity"/>
    <property type="evidence" value="ECO:0007669"/>
    <property type="project" value="UniProtKB-EC"/>
</dbReference>
<dbReference type="CDD" id="cd05254">
    <property type="entry name" value="dTDP_HR_like_SDR_e"/>
    <property type="match status" value="1"/>
</dbReference>
<organism evidence="8 9">
    <name type="scientific">Opacimonas viscosa</name>
    <dbReference type="NCBI Taxonomy" id="2961944"/>
    <lineage>
        <taxon>Bacteria</taxon>
        <taxon>Pseudomonadati</taxon>
        <taxon>Pseudomonadota</taxon>
        <taxon>Gammaproteobacteria</taxon>
        <taxon>Alteromonadales</taxon>
        <taxon>Alteromonadaceae</taxon>
        <taxon>Opacimonas</taxon>
    </lineage>
</organism>
<comment type="cofactor">
    <cofactor evidence="6">
        <name>Mg(2+)</name>
        <dbReference type="ChEBI" id="CHEBI:18420"/>
    </cofactor>
    <text evidence="6">Binds 1 Mg(2+) ion per monomer.</text>
</comment>
<comment type="catalytic activity">
    <reaction evidence="5 6">
        <text>dTDP-beta-L-rhamnose + NADP(+) = dTDP-4-dehydro-beta-L-rhamnose + NADPH + H(+)</text>
        <dbReference type="Rhea" id="RHEA:21796"/>
        <dbReference type="ChEBI" id="CHEBI:15378"/>
        <dbReference type="ChEBI" id="CHEBI:57510"/>
        <dbReference type="ChEBI" id="CHEBI:57783"/>
        <dbReference type="ChEBI" id="CHEBI:58349"/>
        <dbReference type="ChEBI" id="CHEBI:62830"/>
        <dbReference type="EC" id="1.1.1.133"/>
    </reaction>
</comment>
<keyword evidence="9" id="KW-1185">Reference proteome</keyword>
<sequence>MPQAINKVLVTGSNGQVGCLLSQKLERLKDEFKLYSFDREALDITSQDDVVKKIDDIQPDIIINCAAHTGVDKAETDIENSFAINELGPKYLAEQALKNDALLIHISTDYVFDGNKTEPYNETDKPNPKGVYGKSKLAGELAIQNTGCKNVILRTSWVFGEHGNNFVKTMLKLGKTKEKLGVIGDQFGGPTYAGDIADAIIIISKKYQIREQSGVYHYSGHPHVSWYELACEIFNVATKIDDNYKAPQVIKIRSIEYPLPAVRPANSRLNCNKLYKNFNISESDWNKQLNENLEGFFK</sequence>
<dbReference type="PANTHER" id="PTHR10491">
    <property type="entry name" value="DTDP-4-DEHYDRORHAMNOSE REDUCTASE"/>
    <property type="match status" value="1"/>
</dbReference>
<comment type="similarity">
    <text evidence="2 6">Belongs to the dTDP-4-dehydrorhamnose reductase family.</text>
</comment>
<dbReference type="PANTHER" id="PTHR10491:SF4">
    <property type="entry name" value="METHIONINE ADENOSYLTRANSFERASE 2 SUBUNIT BETA"/>
    <property type="match status" value="1"/>
</dbReference>
<dbReference type="AlphaFoldDB" id="A0AA42BMY6"/>
<dbReference type="SUPFAM" id="SSF51735">
    <property type="entry name" value="NAD(P)-binding Rossmann-fold domains"/>
    <property type="match status" value="1"/>
</dbReference>
<keyword evidence="6" id="KW-0521">NADP</keyword>
<dbReference type="NCBIfam" id="TIGR01214">
    <property type="entry name" value="rmlD"/>
    <property type="match status" value="1"/>
</dbReference>
<evidence type="ECO:0000256" key="6">
    <source>
        <dbReference type="RuleBase" id="RU364082"/>
    </source>
</evidence>
<evidence type="ECO:0000256" key="1">
    <source>
        <dbReference type="ARBA" id="ARBA00004781"/>
    </source>
</evidence>
<protein>
    <recommendedName>
        <fullName evidence="4 6">dTDP-4-dehydrorhamnose reductase</fullName>
        <ecNumber evidence="3 6">1.1.1.133</ecNumber>
    </recommendedName>
</protein>
<keyword evidence="6 8" id="KW-0560">Oxidoreductase</keyword>
<dbReference type="InterPro" id="IPR029903">
    <property type="entry name" value="RmlD-like-bd"/>
</dbReference>
<evidence type="ECO:0000256" key="2">
    <source>
        <dbReference type="ARBA" id="ARBA00010944"/>
    </source>
</evidence>
<name>A0AA42BMY6_9ALTE</name>
<dbReference type="EC" id="1.1.1.133" evidence="3 6"/>
<evidence type="ECO:0000259" key="7">
    <source>
        <dbReference type="Pfam" id="PF04321"/>
    </source>
</evidence>
<evidence type="ECO:0000313" key="8">
    <source>
        <dbReference type="EMBL" id="MCP3429112.1"/>
    </source>
</evidence>
<dbReference type="InterPro" id="IPR036291">
    <property type="entry name" value="NAD(P)-bd_dom_sf"/>
</dbReference>
<accession>A0AA42BMY6</accession>
<dbReference type="InterPro" id="IPR005913">
    <property type="entry name" value="dTDP_dehydrorham_reduct"/>
</dbReference>
<dbReference type="Gene3D" id="3.90.25.10">
    <property type="entry name" value="UDP-galactose 4-epimerase, domain 1"/>
    <property type="match status" value="1"/>
</dbReference>
<dbReference type="RefSeq" id="WP_254101077.1">
    <property type="nucleotide sequence ID" value="NZ_JANATA010000015.1"/>
</dbReference>
<comment type="pathway">
    <text evidence="1 6">Carbohydrate biosynthesis; dTDP-L-rhamnose biosynthesis.</text>
</comment>
<comment type="function">
    <text evidence="6">Catalyzes the reduction of dTDP-6-deoxy-L-lyxo-4-hexulose to yield dTDP-L-rhamnose.</text>
</comment>
<evidence type="ECO:0000313" key="9">
    <source>
        <dbReference type="Proteomes" id="UP001165413"/>
    </source>
</evidence>
<feature type="domain" description="RmlD-like substrate binding" evidence="7">
    <location>
        <begin position="7"/>
        <end position="294"/>
    </location>
</feature>
<reference evidence="8" key="1">
    <citation type="submission" date="2022-07" db="EMBL/GenBank/DDBJ databases">
        <title>Characterization of the Novel Bacterium Alteromonas immobilis LMIT006 and Alteromonas gregis LMIT007.</title>
        <authorList>
            <person name="Lin X."/>
        </authorList>
    </citation>
    <scope>NUCLEOTIDE SEQUENCE</scope>
    <source>
        <strain evidence="8">LMIT007</strain>
    </source>
</reference>
<dbReference type="Proteomes" id="UP001165413">
    <property type="component" value="Unassembled WGS sequence"/>
</dbReference>
<gene>
    <name evidence="8" type="primary">rfbD</name>
    <name evidence="8" type="ORF">NLF92_09175</name>
</gene>
<proteinExistence type="inferred from homology"/>
<comment type="caution">
    <text evidence="8">The sequence shown here is derived from an EMBL/GenBank/DDBJ whole genome shotgun (WGS) entry which is preliminary data.</text>
</comment>